<name>A0ABU2NS80_9ACTN</name>
<dbReference type="NCBIfam" id="TIGR00247">
    <property type="entry name" value="endolytic transglycosylase MltG"/>
    <property type="match status" value="1"/>
</dbReference>
<evidence type="ECO:0000256" key="8">
    <source>
        <dbReference type="SAM" id="MobiDB-lite"/>
    </source>
</evidence>
<feature type="compositionally biased region" description="Basic and acidic residues" evidence="8">
    <location>
        <begin position="253"/>
        <end position="264"/>
    </location>
</feature>
<feature type="compositionally biased region" description="Acidic residues" evidence="8">
    <location>
        <begin position="226"/>
        <end position="239"/>
    </location>
</feature>
<keyword evidence="10" id="KW-1185">Reference proteome</keyword>
<keyword evidence="3 7" id="KW-1133">Transmembrane helix</keyword>
<gene>
    <name evidence="7 9" type="primary">mltG</name>
    <name evidence="9" type="ORF">RM572_09925</name>
</gene>
<dbReference type="EMBL" id="JAVREQ010000007">
    <property type="protein sequence ID" value="MDT0379088.1"/>
    <property type="molecule type" value="Genomic_DNA"/>
</dbReference>
<dbReference type="Pfam" id="PF02618">
    <property type="entry name" value="YceG"/>
    <property type="match status" value="1"/>
</dbReference>
<reference evidence="10" key="1">
    <citation type="submission" date="2023-07" db="EMBL/GenBank/DDBJ databases">
        <title>30 novel species of actinomycetes from the DSMZ collection.</title>
        <authorList>
            <person name="Nouioui I."/>
        </authorList>
    </citation>
    <scope>NUCLEOTIDE SEQUENCE [LARGE SCALE GENOMIC DNA]</scope>
    <source>
        <strain evidence="10">DSM 42041</strain>
    </source>
</reference>
<keyword evidence="1 7" id="KW-1003">Cell membrane</keyword>
<feature type="compositionally biased region" description="Gly residues" evidence="8">
    <location>
        <begin position="186"/>
        <end position="199"/>
    </location>
</feature>
<accession>A0ABU2NS80</accession>
<comment type="subcellular location">
    <subcellularLocation>
        <location evidence="7">Cell membrane</location>
        <topology evidence="7">Single-pass membrane protein</topology>
    </subcellularLocation>
</comment>
<evidence type="ECO:0000313" key="9">
    <source>
        <dbReference type="EMBL" id="MDT0379088.1"/>
    </source>
</evidence>
<protein>
    <recommendedName>
        <fullName evidence="7">Endolytic murein transglycosylase</fullName>
        <ecNumber evidence="7">4.2.2.29</ecNumber>
    </recommendedName>
    <alternativeName>
        <fullName evidence="7">Peptidoglycan lytic transglycosylase</fullName>
    </alternativeName>
    <alternativeName>
        <fullName evidence="7">Peptidoglycan polymerization terminase</fullName>
    </alternativeName>
</protein>
<comment type="caution">
    <text evidence="9">The sequence shown here is derived from an EMBL/GenBank/DDBJ whole genome shotgun (WGS) entry which is preliminary data.</text>
</comment>
<dbReference type="EC" id="4.2.2.29" evidence="7"/>
<evidence type="ECO:0000256" key="5">
    <source>
        <dbReference type="ARBA" id="ARBA00023239"/>
    </source>
</evidence>
<dbReference type="PANTHER" id="PTHR30518">
    <property type="entry name" value="ENDOLYTIC MUREIN TRANSGLYCOSYLASE"/>
    <property type="match status" value="1"/>
</dbReference>
<evidence type="ECO:0000256" key="1">
    <source>
        <dbReference type="ARBA" id="ARBA00022475"/>
    </source>
</evidence>
<evidence type="ECO:0000256" key="6">
    <source>
        <dbReference type="ARBA" id="ARBA00023316"/>
    </source>
</evidence>
<dbReference type="RefSeq" id="WP_311672902.1">
    <property type="nucleotide sequence ID" value="NZ_JAVREQ010000007.1"/>
</dbReference>
<comment type="function">
    <text evidence="7">Functions as a peptidoglycan terminase that cleaves nascent peptidoglycan strands endolytically to terminate their elongation.</text>
</comment>
<organism evidence="9 10">
    <name type="scientific">Streptomyces hazeniae</name>
    <dbReference type="NCBI Taxonomy" id="3075538"/>
    <lineage>
        <taxon>Bacteria</taxon>
        <taxon>Bacillati</taxon>
        <taxon>Actinomycetota</taxon>
        <taxon>Actinomycetes</taxon>
        <taxon>Kitasatosporales</taxon>
        <taxon>Streptomycetaceae</taxon>
        <taxon>Streptomyces</taxon>
    </lineage>
</organism>
<comment type="similarity">
    <text evidence="7">Belongs to the transglycosylase MltG family.</text>
</comment>
<feature type="compositionally biased region" description="Gly residues" evidence="8">
    <location>
        <begin position="24"/>
        <end position="35"/>
    </location>
</feature>
<evidence type="ECO:0000256" key="7">
    <source>
        <dbReference type="HAMAP-Rule" id="MF_02065"/>
    </source>
</evidence>
<dbReference type="Gene3D" id="3.30.160.60">
    <property type="entry name" value="Classic Zinc Finger"/>
    <property type="match status" value="1"/>
</dbReference>
<dbReference type="InterPro" id="IPR003770">
    <property type="entry name" value="MLTG-like"/>
</dbReference>
<dbReference type="HAMAP" id="MF_02065">
    <property type="entry name" value="MltG"/>
    <property type="match status" value="1"/>
</dbReference>
<dbReference type="Gene3D" id="3.30.1490.480">
    <property type="entry name" value="Endolytic murein transglycosylase"/>
    <property type="match status" value="1"/>
</dbReference>
<dbReference type="Proteomes" id="UP001183414">
    <property type="component" value="Unassembled WGS sequence"/>
</dbReference>
<feature type="transmembrane region" description="Helical" evidence="7">
    <location>
        <begin position="278"/>
        <end position="302"/>
    </location>
</feature>
<keyword evidence="4 7" id="KW-0472">Membrane</keyword>
<evidence type="ECO:0000313" key="10">
    <source>
        <dbReference type="Proteomes" id="UP001183414"/>
    </source>
</evidence>
<feature type="compositionally biased region" description="Gly residues" evidence="8">
    <location>
        <begin position="87"/>
        <end position="96"/>
    </location>
</feature>
<evidence type="ECO:0000256" key="2">
    <source>
        <dbReference type="ARBA" id="ARBA00022692"/>
    </source>
</evidence>
<keyword evidence="6 7" id="KW-0961">Cell wall biogenesis/degradation</keyword>
<comment type="catalytic activity">
    <reaction evidence="7">
        <text>a peptidoglycan chain = a peptidoglycan chain with N-acetyl-1,6-anhydromuramyl-[peptide] at the reducing end + a peptidoglycan chain with N-acetylglucosamine at the non-reducing end.</text>
        <dbReference type="EC" id="4.2.2.29"/>
    </reaction>
</comment>
<keyword evidence="2 7" id="KW-0812">Transmembrane</keyword>
<dbReference type="PANTHER" id="PTHR30518:SF2">
    <property type="entry name" value="ENDOLYTIC MUREIN TRANSGLYCOSYLASE"/>
    <property type="match status" value="1"/>
</dbReference>
<feature type="compositionally biased region" description="Low complexity" evidence="8">
    <location>
        <begin position="60"/>
        <end position="75"/>
    </location>
</feature>
<sequence>MTDYGRGPGSEPWHPEDPLYGDQGWHGGQQAGPSGGWDQQADPYADPYATGQYGQGGYPGDPYAAGGHPAGGYPDAPYPDPGFPGPHYGGHPGGGPQAHAQPGYGGQGGPGHQQPGPHDTGWQQPVSPADPYQQGGQPYTAPGGHPGHGAWDTGSPHGPRAGRPGDPHDLGATDPYGMQAVSPESGPGGPAGAPVGRGSGLPRTGPDPETGWDPGPDQGESAFFSGDEEDDDRYADDDSGTGRGGGRKRGGTKRGDTKRGDTKRGGTKRGGTKRRSGAACLVVILLLGGVLGVAAWFGYGFYQSHFAAAPDYSGDGTGQVQVEIPDGSSVADMGTALKEAGVVKSGQAFVEASAADGDKAQSVQPGFYTLRKEMSADAAIDMMLDPASQSSLIVPEGLRASRVFEMIDERTGSEKGTTEKAAESGELGLPEWADGRVEGFLYPSRYSVTEDSDPADVLRKMVARADAHYEKADLKGQADTLGLDSPLDVLTVASLVQAEGKYQRDFVKVSRVVYNRLKPDNTETNGYLQFDSTYNFAKNQSTLHVPSPSTMAKFDHPYNTYAKKGLPPGPINSPGQEAIDAALDPAEGDWFYFVSITEDNTVFSDTYEEHRRNVRKYEEAQQ</sequence>
<evidence type="ECO:0000256" key="4">
    <source>
        <dbReference type="ARBA" id="ARBA00023136"/>
    </source>
</evidence>
<keyword evidence="5 7" id="KW-0456">Lyase</keyword>
<evidence type="ECO:0000256" key="3">
    <source>
        <dbReference type="ARBA" id="ARBA00022989"/>
    </source>
</evidence>
<feature type="region of interest" description="Disordered" evidence="8">
    <location>
        <begin position="1"/>
        <end position="273"/>
    </location>
</feature>
<feature type="site" description="Important for catalytic activity" evidence="7">
    <location>
        <position position="499"/>
    </location>
</feature>
<proteinExistence type="inferred from homology"/>